<dbReference type="SUPFAM" id="SSF54593">
    <property type="entry name" value="Glyoxalase/Bleomycin resistance protein/Dihydroxybiphenyl dioxygenase"/>
    <property type="match status" value="2"/>
</dbReference>
<dbReference type="PROSITE" id="PS51318">
    <property type="entry name" value="TAT"/>
    <property type="match status" value="1"/>
</dbReference>
<feature type="domain" description="VOC" evidence="2">
    <location>
        <begin position="52"/>
        <end position="171"/>
    </location>
</feature>
<feature type="domain" description="VOC" evidence="2">
    <location>
        <begin position="217"/>
        <end position="333"/>
    </location>
</feature>
<dbReference type="Pfam" id="PF00903">
    <property type="entry name" value="Glyoxalase"/>
    <property type="match status" value="2"/>
</dbReference>
<name>A0ABU0GAS9_9HYPH</name>
<dbReference type="Proteomes" id="UP001238496">
    <property type="component" value="Unassembled WGS sequence"/>
</dbReference>
<dbReference type="EMBL" id="JAUSUW010000011">
    <property type="protein sequence ID" value="MDQ0422462.1"/>
    <property type="molecule type" value="Genomic_DNA"/>
</dbReference>
<keyword evidence="1" id="KW-0479">Metal-binding</keyword>
<dbReference type="InterPro" id="IPR018146">
    <property type="entry name" value="Glyoxalase_1_CS"/>
</dbReference>
<dbReference type="GO" id="GO:0018577">
    <property type="term" value="F:catechol 2,3-dioxygenase activity"/>
    <property type="evidence" value="ECO:0007669"/>
    <property type="project" value="UniProtKB-EC"/>
</dbReference>
<dbReference type="PROSITE" id="PS51819">
    <property type="entry name" value="VOC"/>
    <property type="match status" value="2"/>
</dbReference>
<accession>A0ABU0GAS9</accession>
<dbReference type="Gene3D" id="3.10.180.10">
    <property type="entry name" value="2,3-Dihydroxybiphenyl 1,2-Dioxygenase, domain 1"/>
    <property type="match status" value="2"/>
</dbReference>
<comment type="caution">
    <text evidence="3">The sequence shown here is derived from an EMBL/GenBank/DDBJ whole genome shotgun (WGS) entry which is preliminary data.</text>
</comment>
<gene>
    <name evidence="3" type="ORF">J2045_003510</name>
</gene>
<sequence length="333" mass="36226">MTIHWTRRQLLRLAGTATLTGALTGALRAEGIEIQTVLPAAQTPQLPFGLTRPVHVGEVCLRAKDVAGLKTYYTSMLGLEVLKDAPDAVTLGAGGTPLLHILARPDATPEAPGQAGLYHTAFLMPDRADLARWLVHVARNQFPLTGFADHSVSEAVYLTDPEGNGVEVYSDRPQETWLWAGNTVTMGSKELNIDDIFIKTKTRTDRDDYTAVPAALRIGHIHLRVGGLETARAFYADGFGLDVVAGSDQRGATFLSSGRYHHHIGANIWESRDAGPRQEAMTGLDWFSLHTNDQAILDARRTDLQAKGFAVSAIDGGFEALDPWGTRVRLVRV</sequence>
<proteinExistence type="predicted"/>
<dbReference type="PANTHER" id="PTHR43279">
    <property type="entry name" value="CATECHOL-2,3-DIOXYGENASE"/>
    <property type="match status" value="1"/>
</dbReference>
<protein>
    <submittedName>
        <fullName evidence="3">Catechol 2,3-dioxygenase</fullName>
        <ecNumber evidence="3">1.13.11.2</ecNumber>
    </submittedName>
</protein>
<dbReference type="EC" id="1.13.11.2" evidence="3"/>
<keyword evidence="3" id="KW-0560">Oxidoreductase</keyword>
<dbReference type="InterPro" id="IPR004360">
    <property type="entry name" value="Glyas_Fos-R_dOase_dom"/>
</dbReference>
<dbReference type="CDD" id="cd16359">
    <property type="entry name" value="VOC_BsCatE_like_C"/>
    <property type="match status" value="1"/>
</dbReference>
<evidence type="ECO:0000259" key="2">
    <source>
        <dbReference type="PROSITE" id="PS51819"/>
    </source>
</evidence>
<evidence type="ECO:0000256" key="1">
    <source>
        <dbReference type="ARBA" id="ARBA00022723"/>
    </source>
</evidence>
<evidence type="ECO:0000313" key="3">
    <source>
        <dbReference type="EMBL" id="MDQ0422462.1"/>
    </source>
</evidence>
<dbReference type="InterPro" id="IPR037523">
    <property type="entry name" value="VOC_core"/>
</dbReference>
<dbReference type="InterPro" id="IPR006311">
    <property type="entry name" value="TAT_signal"/>
</dbReference>
<organism evidence="3 4">
    <name type="scientific">Peteryoungia aggregata LMG 23059</name>
    <dbReference type="NCBI Taxonomy" id="1368425"/>
    <lineage>
        <taxon>Bacteria</taxon>
        <taxon>Pseudomonadati</taxon>
        <taxon>Pseudomonadota</taxon>
        <taxon>Alphaproteobacteria</taxon>
        <taxon>Hyphomicrobiales</taxon>
        <taxon>Rhizobiaceae</taxon>
        <taxon>Peteryoungia</taxon>
    </lineage>
</organism>
<evidence type="ECO:0000313" key="4">
    <source>
        <dbReference type="Proteomes" id="UP001238496"/>
    </source>
</evidence>
<reference evidence="3 4" key="1">
    <citation type="submission" date="2023-07" db="EMBL/GenBank/DDBJ databases">
        <title>Genomic Encyclopedia of Type Strains, Phase IV (KMG-IV): sequencing the most valuable type-strain genomes for metagenomic binning, comparative biology and taxonomic classification.</title>
        <authorList>
            <person name="Goeker M."/>
        </authorList>
    </citation>
    <scope>NUCLEOTIDE SEQUENCE [LARGE SCALE GENOMIC DNA]</scope>
    <source>
        <strain evidence="3 4">DSM 1111</strain>
    </source>
</reference>
<dbReference type="PANTHER" id="PTHR43279:SF1">
    <property type="entry name" value="CATECHOL-2,3-DIOXYGENASE"/>
    <property type="match status" value="1"/>
</dbReference>
<dbReference type="PROSITE" id="PS00934">
    <property type="entry name" value="GLYOXALASE_I_1"/>
    <property type="match status" value="1"/>
</dbReference>
<keyword evidence="4" id="KW-1185">Reference proteome</keyword>
<dbReference type="InterPro" id="IPR029068">
    <property type="entry name" value="Glyas_Bleomycin-R_OHBP_Dase"/>
</dbReference>